<feature type="transmembrane region" description="Helical" evidence="1">
    <location>
        <begin position="34"/>
        <end position="55"/>
    </location>
</feature>
<keyword evidence="3" id="KW-1185">Reference proteome</keyword>
<gene>
    <name evidence="2" type="ORF">DQG23_32160</name>
</gene>
<evidence type="ECO:0000256" key="1">
    <source>
        <dbReference type="SAM" id="Phobius"/>
    </source>
</evidence>
<feature type="transmembrane region" description="Helical" evidence="1">
    <location>
        <begin position="6"/>
        <end position="22"/>
    </location>
</feature>
<evidence type="ECO:0000313" key="3">
    <source>
        <dbReference type="Proteomes" id="UP000250369"/>
    </source>
</evidence>
<comment type="caution">
    <text evidence="2">The sequence shown here is derived from an EMBL/GenBank/DDBJ whole genome shotgun (WGS) entry which is preliminary data.</text>
</comment>
<dbReference type="EMBL" id="QMFB01000027">
    <property type="protein sequence ID" value="RAV14221.1"/>
    <property type="molecule type" value="Genomic_DNA"/>
</dbReference>
<keyword evidence="1" id="KW-0812">Transmembrane</keyword>
<feature type="transmembrane region" description="Helical" evidence="1">
    <location>
        <begin position="75"/>
        <end position="93"/>
    </location>
</feature>
<keyword evidence="1" id="KW-1133">Transmembrane helix</keyword>
<proteinExistence type="predicted"/>
<protein>
    <submittedName>
        <fullName evidence="2">Uncharacterized protein</fullName>
    </submittedName>
</protein>
<accession>A0A329M2F1</accession>
<reference evidence="2 3" key="1">
    <citation type="journal article" date="2009" name="Int. J. Syst. Evol. Microbiol.">
        <title>Paenibacillus contaminans sp. nov., isolated from a contaminated laboratory plate.</title>
        <authorList>
            <person name="Chou J.H."/>
            <person name="Lee J.H."/>
            <person name="Lin M.C."/>
            <person name="Chang P.S."/>
            <person name="Arun A.B."/>
            <person name="Young C.C."/>
            <person name="Chen W.M."/>
        </authorList>
    </citation>
    <scope>NUCLEOTIDE SEQUENCE [LARGE SCALE GENOMIC DNA]</scope>
    <source>
        <strain evidence="2 3">CKOBP-6</strain>
    </source>
</reference>
<sequence length="106" mass="12193">MEATLPYLLCFLIAAFIAILILTPLKRMEILYRVIFKMIPAAIALFLTYSLVRLIREFITDPSTALSDLAASFNFGNFIIHSLIAVVILLWQARKAYRTRRKKSKE</sequence>
<dbReference type="AlphaFoldDB" id="A0A329M2F1"/>
<organism evidence="2 3">
    <name type="scientific">Paenibacillus contaminans</name>
    <dbReference type="NCBI Taxonomy" id="450362"/>
    <lineage>
        <taxon>Bacteria</taxon>
        <taxon>Bacillati</taxon>
        <taxon>Bacillota</taxon>
        <taxon>Bacilli</taxon>
        <taxon>Bacillales</taxon>
        <taxon>Paenibacillaceae</taxon>
        <taxon>Paenibacillus</taxon>
    </lineage>
</organism>
<dbReference type="Proteomes" id="UP000250369">
    <property type="component" value="Unassembled WGS sequence"/>
</dbReference>
<keyword evidence="1" id="KW-0472">Membrane</keyword>
<evidence type="ECO:0000313" key="2">
    <source>
        <dbReference type="EMBL" id="RAV14221.1"/>
    </source>
</evidence>
<name>A0A329M2F1_9BACL</name>